<proteinExistence type="predicted"/>
<reference evidence="3 4" key="1">
    <citation type="submission" date="2015-12" db="EMBL/GenBank/DDBJ databases">
        <title>Serinicoccus chungangenesis strain CD08_5 genome sequencing and assembly.</title>
        <authorList>
            <person name="Chander A.M."/>
            <person name="Kaur G."/>
            <person name="Nair G.R."/>
            <person name="Dhawan D.K."/>
            <person name="Kochhar R.K."/>
            <person name="Mayilraj S."/>
            <person name="Bhadada S.K."/>
        </authorList>
    </citation>
    <scope>NUCLEOTIDE SEQUENCE [LARGE SCALE GENOMIC DNA]</scope>
    <source>
        <strain evidence="3 4">CD08_5</strain>
    </source>
</reference>
<dbReference type="GO" id="GO:0034069">
    <property type="term" value="F:aminoglycoside N-acetyltransferase activity"/>
    <property type="evidence" value="ECO:0007669"/>
    <property type="project" value="TreeGrafter"/>
</dbReference>
<dbReference type="NCBIfam" id="NF002367">
    <property type="entry name" value="PRK01346.1-4"/>
    <property type="match status" value="1"/>
</dbReference>
<organism evidence="3 4">
    <name type="scientific">Serinicoccus chungangensis</name>
    <dbReference type="NCBI Taxonomy" id="767452"/>
    <lineage>
        <taxon>Bacteria</taxon>
        <taxon>Bacillati</taxon>
        <taxon>Actinomycetota</taxon>
        <taxon>Actinomycetes</taxon>
        <taxon>Micrococcales</taxon>
        <taxon>Ornithinimicrobiaceae</taxon>
        <taxon>Serinicoccus</taxon>
    </lineage>
</organism>
<dbReference type="GO" id="GO:0030649">
    <property type="term" value="P:aminoglycoside antibiotic catabolic process"/>
    <property type="evidence" value="ECO:0007669"/>
    <property type="project" value="TreeGrafter"/>
</dbReference>
<dbReference type="Gene3D" id="3.30.1050.10">
    <property type="entry name" value="SCP2 sterol-binding domain"/>
    <property type="match status" value="1"/>
</dbReference>
<dbReference type="SUPFAM" id="SSF55729">
    <property type="entry name" value="Acyl-CoA N-acyltransferases (Nat)"/>
    <property type="match status" value="1"/>
</dbReference>
<dbReference type="Proteomes" id="UP000054837">
    <property type="component" value="Unassembled WGS sequence"/>
</dbReference>
<comment type="caution">
    <text evidence="3">The sequence shown here is derived from an EMBL/GenBank/DDBJ whole genome shotgun (WGS) entry which is preliminary data.</text>
</comment>
<dbReference type="RefSeq" id="WP_058890540.1">
    <property type="nucleotide sequence ID" value="NZ_LQBL01000011.1"/>
</dbReference>
<accession>A0A0W8IA38</accession>
<keyword evidence="4" id="KW-1185">Reference proteome</keyword>
<dbReference type="Pfam" id="PF17668">
    <property type="entry name" value="Acetyltransf_17"/>
    <property type="match status" value="1"/>
</dbReference>
<dbReference type="STRING" id="767452.AVL62_11675"/>
<sequence>MTLSLPAPVDLTTEDLPRIRDLVETVWFSVVPGKTLQHLDEEIDLRHARGIPRPDGPLPGEPTAAAPLLGLYSAFDLGLSVPAAGGGLTRVPMDGLTMVSVHPDARRQGVLRRMMTDHLHRVHERGEAALAGLHASEPAIYGRFGYGHASAEAKLTIGRGTTLTAPAPLAARADEIRTHVTDLDTAEALAAVHRTHLACADVTLGAVTRPASTEQSWFAFRDHPLARAGKEPNRVMFARRGEDLTGYAVFRRESRWDDGQPAGEVGVAELAAADHASLLALARRLVDMDLTGRTVFWARPTDDPLAWWAGGPRSASMRVFDALWLRLVDVPRALRERGYAAGAPLDLVVQVEDEVCPWNAGRWRLQVDGDGSAQAGPTDAEPDLVTPVAALGAAYLGGRTLLAQVPTLGVQERTPGAAAALSRAMRAEREPVPAIGF</sequence>
<dbReference type="SUPFAM" id="SSF55718">
    <property type="entry name" value="SCP-like"/>
    <property type="match status" value="1"/>
</dbReference>
<dbReference type="EMBL" id="LQBL01000011">
    <property type="protein sequence ID" value="KUG56793.1"/>
    <property type="molecule type" value="Genomic_DNA"/>
</dbReference>
<dbReference type="Gene3D" id="3.40.630.30">
    <property type="match status" value="2"/>
</dbReference>
<dbReference type="Pfam" id="PF13530">
    <property type="entry name" value="SCP2_2"/>
    <property type="match status" value="1"/>
</dbReference>
<dbReference type="InterPro" id="IPR051554">
    <property type="entry name" value="Acetyltransferase_Eis"/>
</dbReference>
<name>A0A0W8IA38_9MICO</name>
<evidence type="ECO:0000313" key="4">
    <source>
        <dbReference type="Proteomes" id="UP000054837"/>
    </source>
</evidence>
<feature type="domain" description="Enhanced intracellular survival protein" evidence="1">
    <location>
        <begin position="330"/>
        <end position="431"/>
    </location>
</feature>
<dbReference type="AlphaFoldDB" id="A0A0W8IA38"/>
<dbReference type="PANTHER" id="PTHR37817:SF1">
    <property type="entry name" value="N-ACETYLTRANSFERASE EIS"/>
    <property type="match status" value="1"/>
</dbReference>
<protein>
    <recommendedName>
        <fullName evidence="5">N-acetyltransferase domain-containing protein</fullName>
    </recommendedName>
</protein>
<dbReference type="InterPro" id="IPR025559">
    <property type="entry name" value="Eis_dom"/>
</dbReference>
<dbReference type="Pfam" id="PF13527">
    <property type="entry name" value="Acetyltransf_9"/>
    <property type="match status" value="1"/>
</dbReference>
<dbReference type="InterPro" id="IPR016181">
    <property type="entry name" value="Acyl_CoA_acyltransferase"/>
</dbReference>
<evidence type="ECO:0008006" key="5">
    <source>
        <dbReference type="Google" id="ProtNLM"/>
    </source>
</evidence>
<dbReference type="InterPro" id="IPR036527">
    <property type="entry name" value="SCP2_sterol-bd_dom_sf"/>
</dbReference>
<dbReference type="PANTHER" id="PTHR37817">
    <property type="entry name" value="N-ACETYLTRANSFERASE EIS"/>
    <property type="match status" value="1"/>
</dbReference>
<gene>
    <name evidence="3" type="ORF">AVL62_11675</name>
</gene>
<evidence type="ECO:0000259" key="2">
    <source>
        <dbReference type="Pfam" id="PF17668"/>
    </source>
</evidence>
<evidence type="ECO:0000259" key="1">
    <source>
        <dbReference type="Pfam" id="PF13530"/>
    </source>
</evidence>
<dbReference type="InterPro" id="IPR041380">
    <property type="entry name" value="Acetyltransf_17"/>
</dbReference>
<dbReference type="OrthoDB" id="8399956at2"/>
<feature type="domain" description="Eis-like acetyltransferase" evidence="2">
    <location>
        <begin position="217"/>
        <end position="317"/>
    </location>
</feature>
<evidence type="ECO:0000313" key="3">
    <source>
        <dbReference type="EMBL" id="KUG56793.1"/>
    </source>
</evidence>